<protein>
    <submittedName>
        <fullName evidence="2">Uncharacterized protein</fullName>
    </submittedName>
</protein>
<proteinExistence type="predicted"/>
<organism evidence="2 3">
    <name type="scientific">Aspergillus candidus</name>
    <dbReference type="NCBI Taxonomy" id="41067"/>
    <lineage>
        <taxon>Eukaryota</taxon>
        <taxon>Fungi</taxon>
        <taxon>Dikarya</taxon>
        <taxon>Ascomycota</taxon>
        <taxon>Pezizomycotina</taxon>
        <taxon>Eurotiomycetes</taxon>
        <taxon>Eurotiomycetidae</taxon>
        <taxon>Eurotiales</taxon>
        <taxon>Aspergillaceae</taxon>
        <taxon>Aspergillus</taxon>
        <taxon>Aspergillus subgen. Circumdati</taxon>
    </lineage>
</organism>
<name>A0A2I2FHU4_ASPCN</name>
<keyword evidence="1" id="KW-0812">Transmembrane</keyword>
<evidence type="ECO:0000256" key="1">
    <source>
        <dbReference type="SAM" id="Phobius"/>
    </source>
</evidence>
<keyword evidence="1" id="KW-1133">Transmembrane helix</keyword>
<feature type="transmembrane region" description="Helical" evidence="1">
    <location>
        <begin position="53"/>
        <end position="71"/>
    </location>
</feature>
<dbReference type="GeneID" id="36518833"/>
<evidence type="ECO:0000313" key="3">
    <source>
        <dbReference type="Proteomes" id="UP000234585"/>
    </source>
</evidence>
<accession>A0A2I2FHU4</accession>
<evidence type="ECO:0000313" key="2">
    <source>
        <dbReference type="EMBL" id="PLB40184.1"/>
    </source>
</evidence>
<dbReference type="Proteomes" id="UP000234585">
    <property type="component" value="Unassembled WGS sequence"/>
</dbReference>
<keyword evidence="3" id="KW-1185">Reference proteome</keyword>
<dbReference type="EMBL" id="KZ559125">
    <property type="protein sequence ID" value="PLB40184.1"/>
    <property type="molecule type" value="Genomic_DNA"/>
</dbReference>
<dbReference type="AlphaFoldDB" id="A0A2I2FHU4"/>
<reference evidence="2 3" key="1">
    <citation type="submission" date="2017-12" db="EMBL/GenBank/DDBJ databases">
        <authorList>
            <consortium name="DOE Joint Genome Institute"/>
            <person name="Haridas S."/>
            <person name="Kjaerbolling I."/>
            <person name="Vesth T.C."/>
            <person name="Frisvad J.C."/>
            <person name="Nybo J.L."/>
            <person name="Theobald S."/>
            <person name="Kuo A."/>
            <person name="Bowyer P."/>
            <person name="Matsuda Y."/>
            <person name="Mondo S."/>
            <person name="Lyhne E.K."/>
            <person name="Kogle M.E."/>
            <person name="Clum A."/>
            <person name="Lipzen A."/>
            <person name="Salamov A."/>
            <person name="Ngan C.Y."/>
            <person name="Daum C."/>
            <person name="Chiniquy J."/>
            <person name="Barry K."/>
            <person name="LaButti K."/>
            <person name="Simmons B.A."/>
            <person name="Magnuson J.K."/>
            <person name="Mortensen U.H."/>
            <person name="Larsen T.O."/>
            <person name="Grigoriev I.V."/>
            <person name="Baker S.E."/>
            <person name="Andersen M.R."/>
            <person name="Nordberg H.P."/>
            <person name="Cantor M.N."/>
            <person name="Hua S.X."/>
        </authorList>
    </citation>
    <scope>NUCLEOTIDE SEQUENCE [LARGE SCALE GENOMIC DNA]</scope>
    <source>
        <strain evidence="2 3">CBS 102.13</strain>
    </source>
</reference>
<gene>
    <name evidence="2" type="ORF">BDW47DRAFT_101545</name>
</gene>
<sequence length="85" mass="9998">MPPPTIQMEGFSLPTEILRGMERRGWLETPPSLEEPRKYVPQLNLCCTETARVSLSILIHVYYSFAFLFIMSKRIQIILDLNRYH</sequence>
<keyword evidence="1" id="KW-0472">Membrane</keyword>
<dbReference type="RefSeq" id="XP_024674196.1">
    <property type="nucleotide sequence ID" value="XM_024811673.1"/>
</dbReference>